<accession>A0A514CZN1</accession>
<gene>
    <name evidence="1" type="ORF">H4Bulk46673_000003</name>
</gene>
<name>A0A514CZN1_9VIRU</name>
<dbReference type="EMBL" id="MN032938">
    <property type="protein sequence ID" value="QDH86803.1"/>
    <property type="molecule type" value="Genomic_RNA"/>
</dbReference>
<protein>
    <recommendedName>
        <fullName evidence="2">Maturation</fullName>
    </recommendedName>
</protein>
<sequence>MSVPKVQLVANNQDAFPLGNLSGFHTFAQSYARSALLASEPHHKLPNGSWSGGGPFFVVKDSSIHTGHGILSVTYDGYGELGPYGYGTVGGGGGSHYLSCPQGIVGAPWDSSTYESAVRDVTTYAATGYKRTRPGNPVASLGQFLIELRDLPSLPFKKAFTKGRKLGTLKYHRYPIQEVPGRLLNRLTDFRGLGSEYLNVVFGWRPFVSDLRKMYYLWQDIDKRIAQLVRENGKSINRRATLEQDVSTVEGDPDSYPLPYVWVTGGPSGVFPFIPGHSTWQGQRRTTTKVWYAANYRYYVPDIGSSQWDRRARLALFGALPTPELLWEVLPWSWLIDWFSNVGDVISNMSSNAVDNLVQNYAYTMKHVKSETILTSDSVHEASDPHSAAHWRRNEVHATSTYTVETKLRDGTGNPFGLNVKLASLSTYQLSILAALGISRSKVR</sequence>
<reference evidence="1" key="1">
    <citation type="submission" date="2019-05" db="EMBL/GenBank/DDBJ databases">
        <title>Metatranscriptomic reconstruction reveals RNA viruses with the potential to shape carbon cycling in soil.</title>
        <authorList>
            <person name="Starr E.P."/>
            <person name="Nuccio E."/>
            <person name="Pett-Ridge J."/>
            <person name="Banfield J.F."/>
            <person name="Firestone M.K."/>
        </authorList>
    </citation>
    <scope>NUCLEOTIDE SEQUENCE</scope>
    <source>
        <strain evidence="1">H4_Bulk_46_scaffold_673</strain>
    </source>
</reference>
<evidence type="ECO:0000313" key="1">
    <source>
        <dbReference type="EMBL" id="QDH86803.1"/>
    </source>
</evidence>
<proteinExistence type="predicted"/>
<evidence type="ECO:0008006" key="2">
    <source>
        <dbReference type="Google" id="ProtNLM"/>
    </source>
</evidence>
<organism evidence="1">
    <name type="scientific">Leviviridae sp</name>
    <dbReference type="NCBI Taxonomy" id="2027243"/>
    <lineage>
        <taxon>Viruses</taxon>
        <taxon>Riboviria</taxon>
        <taxon>Orthornavirae</taxon>
        <taxon>Lenarviricota</taxon>
        <taxon>Leviviricetes</taxon>
        <taxon>Norzivirales</taxon>
        <taxon>Fiersviridae</taxon>
    </lineage>
</organism>